<sequence>MIKYEDFLDFMLDNARKLFYPEEWINIDVSLSKTEIFCLLLMKRNNEVIMSEIAESLGIPMSTATGVINRLVKKGYLERYRSETDRRIVVIRLTEEGHKLGEKVKALASRYFNLMTEVLTKEETEALLQIFKKIVTHLGSKKTGETSKEQRSKTEIKNITID</sequence>
<reference evidence="6 9" key="2">
    <citation type="submission" date="2020-07" db="EMBL/GenBank/DDBJ databases">
        <authorList>
            <person name="Feng H."/>
        </authorList>
    </citation>
    <scope>NUCLEOTIDE SEQUENCE [LARGE SCALE GENOMIC DNA]</scope>
    <source>
        <strain evidence="6">S-12</strain>
        <strain evidence="9">s-12</strain>
    </source>
</reference>
<dbReference type="PRINTS" id="PR00598">
    <property type="entry name" value="HTHMARR"/>
</dbReference>
<dbReference type="Proteomes" id="UP000570010">
    <property type="component" value="Unassembled WGS sequence"/>
</dbReference>
<feature type="compositionally biased region" description="Basic and acidic residues" evidence="4">
    <location>
        <begin position="142"/>
        <end position="156"/>
    </location>
</feature>
<dbReference type="GO" id="GO:0003700">
    <property type="term" value="F:DNA-binding transcription factor activity"/>
    <property type="evidence" value="ECO:0007669"/>
    <property type="project" value="InterPro"/>
</dbReference>
<gene>
    <name evidence="7" type="ORF">G4D64_11695</name>
    <name evidence="6" type="ORF">H1Z61_12305</name>
</gene>
<proteinExistence type="predicted"/>
<name>A0A6B3W2M1_9BACI</name>
<dbReference type="GO" id="GO:0003677">
    <property type="term" value="F:DNA binding"/>
    <property type="evidence" value="ECO:0007669"/>
    <property type="project" value="UniProtKB-KW"/>
</dbReference>
<evidence type="ECO:0000256" key="4">
    <source>
        <dbReference type="SAM" id="MobiDB-lite"/>
    </source>
</evidence>
<evidence type="ECO:0000256" key="1">
    <source>
        <dbReference type="ARBA" id="ARBA00023015"/>
    </source>
</evidence>
<dbReference type="Proteomes" id="UP000472971">
    <property type="component" value="Unassembled WGS sequence"/>
</dbReference>
<keyword evidence="2" id="KW-0238">DNA-binding</keyword>
<dbReference type="PROSITE" id="PS50995">
    <property type="entry name" value="HTH_MARR_2"/>
    <property type="match status" value="1"/>
</dbReference>
<protein>
    <submittedName>
        <fullName evidence="7">MarR family transcriptional regulator</fullName>
    </submittedName>
</protein>
<evidence type="ECO:0000256" key="3">
    <source>
        <dbReference type="ARBA" id="ARBA00023163"/>
    </source>
</evidence>
<dbReference type="PROSITE" id="PS01117">
    <property type="entry name" value="HTH_MARR_1"/>
    <property type="match status" value="1"/>
</dbReference>
<dbReference type="AlphaFoldDB" id="A0A6B3W2M1"/>
<dbReference type="InterPro" id="IPR023187">
    <property type="entry name" value="Tscrpt_reg_MarR-type_CS"/>
</dbReference>
<dbReference type="PANTHER" id="PTHR42756:SF1">
    <property type="entry name" value="TRANSCRIPTIONAL REPRESSOR OF EMRAB OPERON"/>
    <property type="match status" value="1"/>
</dbReference>
<evidence type="ECO:0000313" key="6">
    <source>
        <dbReference type="EMBL" id="MBA4537890.1"/>
    </source>
</evidence>
<feature type="region of interest" description="Disordered" evidence="4">
    <location>
        <begin position="142"/>
        <end position="162"/>
    </location>
</feature>
<dbReference type="InterPro" id="IPR036390">
    <property type="entry name" value="WH_DNA-bd_sf"/>
</dbReference>
<feature type="domain" description="HTH marR-type" evidence="5">
    <location>
        <begin position="1"/>
        <end position="136"/>
    </location>
</feature>
<evidence type="ECO:0000259" key="5">
    <source>
        <dbReference type="PROSITE" id="PS50995"/>
    </source>
</evidence>
<keyword evidence="8" id="KW-1185">Reference proteome</keyword>
<dbReference type="InterPro" id="IPR036388">
    <property type="entry name" value="WH-like_DNA-bd_sf"/>
</dbReference>
<keyword evidence="3" id="KW-0804">Transcription</keyword>
<dbReference type="RefSeq" id="WP_163242530.1">
    <property type="nucleotide sequence ID" value="NZ_CP082780.1"/>
</dbReference>
<organism evidence="7 8">
    <name type="scientific">Bacillus aquiflavi</name>
    <dbReference type="NCBI Taxonomy" id="2672567"/>
    <lineage>
        <taxon>Bacteria</taxon>
        <taxon>Bacillati</taxon>
        <taxon>Bacillota</taxon>
        <taxon>Bacilli</taxon>
        <taxon>Bacillales</taxon>
        <taxon>Bacillaceae</taxon>
        <taxon>Bacillus</taxon>
    </lineage>
</organism>
<dbReference type="Pfam" id="PF01047">
    <property type="entry name" value="MarR"/>
    <property type="match status" value="1"/>
</dbReference>
<dbReference type="Gene3D" id="1.10.10.10">
    <property type="entry name" value="Winged helix-like DNA-binding domain superfamily/Winged helix DNA-binding domain"/>
    <property type="match status" value="1"/>
</dbReference>
<dbReference type="InterPro" id="IPR000835">
    <property type="entry name" value="HTH_MarR-typ"/>
</dbReference>
<evidence type="ECO:0000313" key="9">
    <source>
        <dbReference type="Proteomes" id="UP000570010"/>
    </source>
</evidence>
<keyword evidence="1" id="KW-0805">Transcription regulation</keyword>
<comment type="caution">
    <text evidence="7">The sequence shown here is derived from an EMBL/GenBank/DDBJ whole genome shotgun (WGS) entry which is preliminary data.</text>
</comment>
<evidence type="ECO:0000313" key="7">
    <source>
        <dbReference type="EMBL" id="NEY82146.1"/>
    </source>
</evidence>
<reference evidence="7 8" key="1">
    <citation type="submission" date="2020-02" db="EMBL/GenBank/DDBJ databases">
        <title>Bacillus aquiflavi sp. nov., isolated from yellow water of strong flavor Chinese baijiu in Yibin region of China.</title>
        <authorList>
            <person name="Xie J."/>
        </authorList>
    </citation>
    <scope>NUCLEOTIDE SEQUENCE [LARGE SCALE GENOMIC DNA]</scope>
    <source>
        <strain evidence="7 8">3H-10</strain>
    </source>
</reference>
<dbReference type="EMBL" id="JACEIO010000029">
    <property type="protein sequence ID" value="MBA4537890.1"/>
    <property type="molecule type" value="Genomic_DNA"/>
</dbReference>
<dbReference type="SMART" id="SM00347">
    <property type="entry name" value="HTH_MARR"/>
    <property type="match status" value="1"/>
</dbReference>
<evidence type="ECO:0000256" key="2">
    <source>
        <dbReference type="ARBA" id="ARBA00023125"/>
    </source>
</evidence>
<dbReference type="SUPFAM" id="SSF46785">
    <property type="entry name" value="Winged helix' DNA-binding domain"/>
    <property type="match status" value="1"/>
</dbReference>
<accession>A0A6B3W2M1</accession>
<evidence type="ECO:0000313" key="8">
    <source>
        <dbReference type="Proteomes" id="UP000472971"/>
    </source>
</evidence>
<dbReference type="PANTHER" id="PTHR42756">
    <property type="entry name" value="TRANSCRIPTIONAL REGULATOR, MARR"/>
    <property type="match status" value="1"/>
</dbReference>
<dbReference type="EMBL" id="JAAIWN010000027">
    <property type="protein sequence ID" value="NEY82146.1"/>
    <property type="molecule type" value="Genomic_DNA"/>
</dbReference>